<dbReference type="EMBL" id="ML119904">
    <property type="protein sequence ID" value="RPA71726.1"/>
    <property type="molecule type" value="Genomic_DNA"/>
</dbReference>
<evidence type="ECO:0000256" key="1">
    <source>
        <dbReference type="SAM" id="Phobius"/>
    </source>
</evidence>
<feature type="transmembrane region" description="Helical" evidence="1">
    <location>
        <begin position="291"/>
        <end position="314"/>
    </location>
</feature>
<sequence length="402" mass="44232">MAEKHTTITLDAKPTPLSIAASKTPEFVLTTTFTPPSSCLKGKPTNTLVYIDATTTKTYDALHFGGVYDVRERDNIYHDEYVNFASCYPPFFDEVRQQGVRGEYNPGVCPKGYVMATTTVQTIEGTANYFGACCQSQYTHAPSLPLGVCTSSYSSTSSFAIAPAISIRFFDSPSSVTPTPIPILNEKGIVQHPITPGPILRPPKPISTPPPSLVSAPPDVNSTDVVAGPLIEPNSDPYDDDDDYVPDIQTYEEFEEQQENLEDKIEELHASSMPTTTPSPSSPNTLSTTKLGIGFGITLSLLFCCISVLLFILWRRRRRDRLESIDDGGWDPEVTDFDVPREMELDGVGKWEGRGLREVVSCEDFLGEGQEGMVGRRMRVGELSAEQRYELEARGHVHGAVF</sequence>
<name>A0A3N4HEX5_ASCIM</name>
<accession>A0A3N4HEX5</accession>
<dbReference type="AlphaFoldDB" id="A0A3N4HEX5"/>
<evidence type="ECO:0000313" key="2">
    <source>
        <dbReference type="EMBL" id="RPA71726.1"/>
    </source>
</evidence>
<keyword evidence="1" id="KW-0472">Membrane</keyword>
<protein>
    <submittedName>
        <fullName evidence="2">Uncharacterized protein</fullName>
    </submittedName>
</protein>
<keyword evidence="1" id="KW-1133">Transmembrane helix</keyword>
<reference evidence="2 3" key="1">
    <citation type="journal article" date="2018" name="Nat. Ecol. Evol.">
        <title>Pezizomycetes genomes reveal the molecular basis of ectomycorrhizal truffle lifestyle.</title>
        <authorList>
            <person name="Murat C."/>
            <person name="Payen T."/>
            <person name="Noel B."/>
            <person name="Kuo A."/>
            <person name="Morin E."/>
            <person name="Chen J."/>
            <person name="Kohler A."/>
            <person name="Krizsan K."/>
            <person name="Balestrini R."/>
            <person name="Da Silva C."/>
            <person name="Montanini B."/>
            <person name="Hainaut M."/>
            <person name="Levati E."/>
            <person name="Barry K.W."/>
            <person name="Belfiori B."/>
            <person name="Cichocki N."/>
            <person name="Clum A."/>
            <person name="Dockter R.B."/>
            <person name="Fauchery L."/>
            <person name="Guy J."/>
            <person name="Iotti M."/>
            <person name="Le Tacon F."/>
            <person name="Lindquist E.A."/>
            <person name="Lipzen A."/>
            <person name="Malagnac F."/>
            <person name="Mello A."/>
            <person name="Molinier V."/>
            <person name="Miyauchi S."/>
            <person name="Poulain J."/>
            <person name="Riccioni C."/>
            <person name="Rubini A."/>
            <person name="Sitrit Y."/>
            <person name="Splivallo R."/>
            <person name="Traeger S."/>
            <person name="Wang M."/>
            <person name="Zifcakova L."/>
            <person name="Wipf D."/>
            <person name="Zambonelli A."/>
            <person name="Paolocci F."/>
            <person name="Nowrousian M."/>
            <person name="Ottonello S."/>
            <person name="Baldrian P."/>
            <person name="Spatafora J.W."/>
            <person name="Henrissat B."/>
            <person name="Nagy L.G."/>
            <person name="Aury J.M."/>
            <person name="Wincker P."/>
            <person name="Grigoriev I.V."/>
            <person name="Bonfante P."/>
            <person name="Martin F.M."/>
        </authorList>
    </citation>
    <scope>NUCLEOTIDE SEQUENCE [LARGE SCALE GENOMIC DNA]</scope>
    <source>
        <strain evidence="2 3">RN42</strain>
    </source>
</reference>
<dbReference type="Proteomes" id="UP000275078">
    <property type="component" value="Unassembled WGS sequence"/>
</dbReference>
<proteinExistence type="predicted"/>
<evidence type="ECO:0000313" key="3">
    <source>
        <dbReference type="Proteomes" id="UP000275078"/>
    </source>
</evidence>
<dbReference type="OrthoDB" id="4499456at2759"/>
<keyword evidence="3" id="KW-1185">Reference proteome</keyword>
<organism evidence="2 3">
    <name type="scientific">Ascobolus immersus RN42</name>
    <dbReference type="NCBI Taxonomy" id="1160509"/>
    <lineage>
        <taxon>Eukaryota</taxon>
        <taxon>Fungi</taxon>
        <taxon>Dikarya</taxon>
        <taxon>Ascomycota</taxon>
        <taxon>Pezizomycotina</taxon>
        <taxon>Pezizomycetes</taxon>
        <taxon>Pezizales</taxon>
        <taxon>Ascobolaceae</taxon>
        <taxon>Ascobolus</taxon>
    </lineage>
</organism>
<keyword evidence="1" id="KW-0812">Transmembrane</keyword>
<gene>
    <name evidence="2" type="ORF">BJ508DRAFT_419812</name>
</gene>